<reference evidence="2 3" key="1">
    <citation type="journal article" date="2015" name="J Appl Environ Microbiol">
        <title>Complete Genome Sequence Analysis of Two Pseudomonas plecoglossicida Phages, Potential Therapeutic Agents.</title>
        <authorList>
            <person name="Kawato Y."/>
            <person name="Yasuike M."/>
            <person name="Nakamura Y."/>
            <person name="Shigenobu Y."/>
            <person name="Fujiwara A."/>
            <person name="Sano M."/>
            <person name="Nakai T."/>
        </authorList>
    </citation>
    <scope>NUCLEOTIDE SEQUENCE [LARGE SCALE GENOMIC DNA]</scope>
</reference>
<dbReference type="KEGG" id="vg:17825106"/>
<dbReference type="Proteomes" id="UP000201835">
    <property type="component" value="Segment"/>
</dbReference>
<evidence type="ECO:0000313" key="3">
    <source>
        <dbReference type="Proteomes" id="UP000201835"/>
    </source>
</evidence>
<dbReference type="GeneID" id="17825106"/>
<accession>V5YTL8</accession>
<proteinExistence type="predicted"/>
<dbReference type="RefSeq" id="YP_008873239.1">
    <property type="nucleotide sequence ID" value="NC_023006.1"/>
</dbReference>
<evidence type="ECO:0000256" key="1">
    <source>
        <dbReference type="SAM" id="Phobius"/>
    </source>
</evidence>
<keyword evidence="1" id="KW-0472">Membrane</keyword>
<keyword evidence="1" id="KW-0812">Transmembrane</keyword>
<dbReference type="EMBL" id="AB775548">
    <property type="protein sequence ID" value="BAO20663.1"/>
    <property type="molecule type" value="Genomic_DNA"/>
</dbReference>
<protein>
    <submittedName>
        <fullName evidence="2">Putative holin</fullName>
    </submittedName>
</protein>
<sequence>MEFLEKLLGTDKVIIASFVGALVALKFQEELNTWHGKAVFVLTGVACAYYTTPLAMTSYNIDPGLAGGVGFLLGAFGGSLLAAGFRAVRNLDLAALVKAKFGKSEGE</sequence>
<feature type="transmembrane region" description="Helical" evidence="1">
    <location>
        <begin position="39"/>
        <end position="59"/>
    </location>
</feature>
<keyword evidence="3" id="KW-1185">Reference proteome</keyword>
<name>V5YTL8_9CAUD</name>
<keyword evidence="1" id="KW-1133">Transmembrane helix</keyword>
<feature type="transmembrane region" description="Helical" evidence="1">
    <location>
        <begin position="65"/>
        <end position="88"/>
    </location>
</feature>
<organism evidence="2 3">
    <name type="scientific">Pseudomonas phage PPpW-3</name>
    <dbReference type="NCBI Taxonomy" id="1279082"/>
    <lineage>
        <taxon>Viruses</taxon>
        <taxon>Duplodnaviria</taxon>
        <taxon>Heunggongvirae</taxon>
        <taxon>Uroviricota</taxon>
        <taxon>Caudoviricetes</taxon>
        <taxon>Hiroshimavirus</taxon>
        <taxon>Hiroshimavirus PPpW3</taxon>
    </lineage>
</organism>
<evidence type="ECO:0000313" key="2">
    <source>
        <dbReference type="EMBL" id="BAO20663.1"/>
    </source>
</evidence>